<dbReference type="AlphaFoldDB" id="A0A158JSD6"/>
<organism evidence="2 3">
    <name type="scientific">Caballeronia udeis</name>
    <dbReference type="NCBI Taxonomy" id="1232866"/>
    <lineage>
        <taxon>Bacteria</taxon>
        <taxon>Pseudomonadati</taxon>
        <taxon>Pseudomonadota</taxon>
        <taxon>Betaproteobacteria</taxon>
        <taxon>Burkholderiales</taxon>
        <taxon>Burkholderiaceae</taxon>
        <taxon>Caballeronia</taxon>
    </lineage>
</organism>
<evidence type="ECO:0000259" key="1">
    <source>
        <dbReference type="Pfam" id="PF14330"/>
    </source>
</evidence>
<reference evidence="2 3" key="1">
    <citation type="submission" date="2016-01" db="EMBL/GenBank/DDBJ databases">
        <authorList>
            <person name="Oliw E.H."/>
        </authorList>
    </citation>
    <scope>NUCLEOTIDE SEQUENCE [LARGE SCALE GENOMIC DNA]</scope>
    <source>
        <strain evidence="2">LMG 27134</strain>
    </source>
</reference>
<sequence>MTTLFDMCSLIRSKNAGPFLLTFDLMFSSVEFYQRAKRTRAVTKQHLVELYGASEAEVTLVYHDAALAIKASIPRPLVQCAKGDGDCYGGQQYVPLLSIEVAE</sequence>
<dbReference type="EMBL" id="FCOK02000111">
    <property type="protein sequence ID" value="SAL71240.1"/>
    <property type="molecule type" value="Genomic_DNA"/>
</dbReference>
<dbReference type="RefSeq" id="WP_062092632.1">
    <property type="nucleotide sequence ID" value="NZ_FCOK02000111.1"/>
</dbReference>
<protein>
    <recommendedName>
        <fullName evidence="1">DUF4387 domain-containing protein</fullName>
    </recommendedName>
</protein>
<name>A0A158JSD6_9BURK</name>
<dbReference type="Pfam" id="PF14330">
    <property type="entry name" value="DUF4387"/>
    <property type="match status" value="1"/>
</dbReference>
<dbReference type="Proteomes" id="UP000054683">
    <property type="component" value="Unassembled WGS sequence"/>
</dbReference>
<dbReference type="InterPro" id="IPR025496">
    <property type="entry name" value="DUF4387"/>
</dbReference>
<feature type="domain" description="DUF4387" evidence="1">
    <location>
        <begin position="4"/>
        <end position="100"/>
    </location>
</feature>
<gene>
    <name evidence="2" type="ORF">AWB69_08590</name>
</gene>
<dbReference type="OrthoDB" id="9796125at2"/>
<evidence type="ECO:0000313" key="2">
    <source>
        <dbReference type="EMBL" id="SAL71240.1"/>
    </source>
</evidence>
<evidence type="ECO:0000313" key="3">
    <source>
        <dbReference type="Proteomes" id="UP000054683"/>
    </source>
</evidence>
<accession>A0A158JSD6</accession>
<proteinExistence type="predicted"/>